<keyword evidence="1" id="KW-1185">Reference proteome</keyword>
<sequence length="42" mass="4919">MDRIFGNVNNRFKNVGNMEGKRMALKLVGFYAMGWTLRKLLK</sequence>
<evidence type="ECO:0000313" key="1">
    <source>
        <dbReference type="Proteomes" id="UP000515160"/>
    </source>
</evidence>
<dbReference type="RefSeq" id="XP_051862722.1">
    <property type="nucleotide sequence ID" value="XM_052006762.1"/>
</dbReference>
<proteinExistence type="predicted"/>
<dbReference type="Proteomes" id="UP000515160">
    <property type="component" value="Chromosome 2R"/>
</dbReference>
<protein>
    <submittedName>
        <fullName evidence="2">Uncharacterized protein LOC127565890</fullName>
    </submittedName>
</protein>
<dbReference type="OrthoDB" id="7803312at2759"/>
<dbReference type="AlphaFoldDB" id="A0A9C6WKF8"/>
<gene>
    <name evidence="2" type="primary">LOC127565890</name>
</gene>
<evidence type="ECO:0000313" key="2">
    <source>
        <dbReference type="RefSeq" id="XP_051862722.1"/>
    </source>
</evidence>
<name>A0A9C6WKF8_DROAB</name>
<dbReference type="GeneID" id="127565890"/>
<organism evidence="1 2">
    <name type="scientific">Drosophila albomicans</name>
    <name type="common">Fruit fly</name>
    <dbReference type="NCBI Taxonomy" id="7291"/>
    <lineage>
        <taxon>Eukaryota</taxon>
        <taxon>Metazoa</taxon>
        <taxon>Ecdysozoa</taxon>
        <taxon>Arthropoda</taxon>
        <taxon>Hexapoda</taxon>
        <taxon>Insecta</taxon>
        <taxon>Pterygota</taxon>
        <taxon>Neoptera</taxon>
        <taxon>Endopterygota</taxon>
        <taxon>Diptera</taxon>
        <taxon>Brachycera</taxon>
        <taxon>Muscomorpha</taxon>
        <taxon>Ephydroidea</taxon>
        <taxon>Drosophilidae</taxon>
        <taxon>Drosophila</taxon>
    </lineage>
</organism>
<accession>A0A9C6WKF8</accession>
<reference evidence="2" key="1">
    <citation type="submission" date="2025-08" db="UniProtKB">
        <authorList>
            <consortium name="RefSeq"/>
        </authorList>
    </citation>
    <scope>IDENTIFICATION</scope>
    <source>
        <strain evidence="2">15112-1751.03</strain>
        <tissue evidence="2">Whole Adult</tissue>
    </source>
</reference>